<name>A0A420JAZ9_9PEZI</name>
<keyword evidence="3" id="KW-1185">Reference proteome</keyword>
<proteinExistence type="predicted"/>
<accession>A0A420JAZ9</accession>
<dbReference type="EMBL" id="MCBQ01000531">
    <property type="protein sequence ID" value="RKF83950.1"/>
    <property type="molecule type" value="Genomic_DNA"/>
</dbReference>
<evidence type="ECO:0000313" key="3">
    <source>
        <dbReference type="Proteomes" id="UP000283383"/>
    </source>
</evidence>
<feature type="compositionally biased region" description="Polar residues" evidence="1">
    <location>
        <begin position="19"/>
        <end position="29"/>
    </location>
</feature>
<evidence type="ECO:0000313" key="2">
    <source>
        <dbReference type="EMBL" id="RKF83950.1"/>
    </source>
</evidence>
<feature type="region of interest" description="Disordered" evidence="1">
    <location>
        <begin position="1"/>
        <end position="118"/>
    </location>
</feature>
<feature type="compositionally biased region" description="Acidic residues" evidence="1">
    <location>
        <begin position="238"/>
        <end position="247"/>
    </location>
</feature>
<feature type="region of interest" description="Disordered" evidence="1">
    <location>
        <begin position="204"/>
        <end position="254"/>
    </location>
</feature>
<organism evidence="2 3">
    <name type="scientific">Golovinomyces cichoracearum</name>
    <dbReference type="NCBI Taxonomy" id="62708"/>
    <lineage>
        <taxon>Eukaryota</taxon>
        <taxon>Fungi</taxon>
        <taxon>Dikarya</taxon>
        <taxon>Ascomycota</taxon>
        <taxon>Pezizomycotina</taxon>
        <taxon>Leotiomycetes</taxon>
        <taxon>Erysiphales</taxon>
        <taxon>Erysiphaceae</taxon>
        <taxon>Golovinomyces</taxon>
    </lineage>
</organism>
<feature type="compositionally biased region" description="Polar residues" evidence="1">
    <location>
        <begin position="77"/>
        <end position="91"/>
    </location>
</feature>
<gene>
    <name evidence="2" type="ORF">GcM3_005019</name>
</gene>
<sequence length="254" mass="28547">MANMESSSQKEEDTCKLQGKQSNYSTSEHILTIDRLQESPNDISSNEEAPVNINSNNSKRKAYDEGNETRSQKRVKQSTSPTNLLSQSEKSPTAKINLPSRSTTPKIQSSAPEPAVNEDEWAAFQAEIAATEILQSDAGVVVSAPALTADEIKKISAEEEYILKREREEAERTGEKADEARKIEEELEKMEILEEKVKRLRERREELRKKESLTHLKKQVSPRTTPPSPGSSGRNVSDEDEDSDEGWDGFRLSR</sequence>
<feature type="compositionally biased region" description="Basic and acidic residues" evidence="1">
    <location>
        <begin position="204"/>
        <end position="214"/>
    </location>
</feature>
<feature type="compositionally biased region" description="Polar residues" evidence="1">
    <location>
        <begin position="99"/>
        <end position="111"/>
    </location>
</feature>
<dbReference type="STRING" id="62708.A0A420JAZ9"/>
<dbReference type="Proteomes" id="UP000283383">
    <property type="component" value="Unassembled WGS sequence"/>
</dbReference>
<feature type="compositionally biased region" description="Basic and acidic residues" evidence="1">
    <location>
        <begin position="61"/>
        <end position="71"/>
    </location>
</feature>
<feature type="compositionally biased region" description="Polar residues" evidence="1">
    <location>
        <begin position="38"/>
        <end position="57"/>
    </location>
</feature>
<evidence type="ECO:0000256" key="1">
    <source>
        <dbReference type="SAM" id="MobiDB-lite"/>
    </source>
</evidence>
<comment type="caution">
    <text evidence="2">The sequence shown here is derived from an EMBL/GenBank/DDBJ whole genome shotgun (WGS) entry which is preliminary data.</text>
</comment>
<reference evidence="2 3" key="1">
    <citation type="journal article" date="2018" name="BMC Genomics">
        <title>Comparative genome analyses reveal sequence features reflecting distinct modes of host-adaptation between dicot and monocot powdery mildew.</title>
        <authorList>
            <person name="Wu Y."/>
            <person name="Ma X."/>
            <person name="Pan Z."/>
            <person name="Kale S.D."/>
            <person name="Song Y."/>
            <person name="King H."/>
            <person name="Zhang Q."/>
            <person name="Presley C."/>
            <person name="Deng X."/>
            <person name="Wei C.I."/>
            <person name="Xiao S."/>
        </authorList>
    </citation>
    <scope>NUCLEOTIDE SEQUENCE [LARGE SCALE GENOMIC DNA]</scope>
    <source>
        <strain evidence="2">UMSG3</strain>
    </source>
</reference>
<dbReference type="AlphaFoldDB" id="A0A420JAZ9"/>
<protein>
    <submittedName>
        <fullName evidence="2">Putative coiled-coil domain-containing protein 16</fullName>
    </submittedName>
</protein>